<accession>A0A5B7DQ98</accession>
<evidence type="ECO:0000256" key="1">
    <source>
        <dbReference type="SAM" id="MobiDB-lite"/>
    </source>
</evidence>
<evidence type="ECO:0000313" key="2">
    <source>
        <dbReference type="EMBL" id="MPC23821.1"/>
    </source>
</evidence>
<gene>
    <name evidence="2" type="ORF">E2C01_016886</name>
</gene>
<keyword evidence="3" id="KW-1185">Reference proteome</keyword>
<name>A0A5B7DQ98_PORTR</name>
<sequence length="176" mass="19273">MAEYQGDTWWDSNLHVDVCPISRSPPYPLPHGLPKYNIQLARNEGRQAASSSMEPFVVSTTWPWVSHSAASSKRLSRGQEAGSDNLGVVGGRSSYNRCLSGAAVPVQSFLVVFSAATTLMHPLKHTNPQDERAVAAASRSSSTRPRRNAPYLRPGCADAEGDRQRSAVQRHPTLRY</sequence>
<dbReference type="AlphaFoldDB" id="A0A5B7DQ98"/>
<organism evidence="2 3">
    <name type="scientific">Portunus trituberculatus</name>
    <name type="common">Swimming crab</name>
    <name type="synonym">Neptunus trituberculatus</name>
    <dbReference type="NCBI Taxonomy" id="210409"/>
    <lineage>
        <taxon>Eukaryota</taxon>
        <taxon>Metazoa</taxon>
        <taxon>Ecdysozoa</taxon>
        <taxon>Arthropoda</taxon>
        <taxon>Crustacea</taxon>
        <taxon>Multicrustacea</taxon>
        <taxon>Malacostraca</taxon>
        <taxon>Eumalacostraca</taxon>
        <taxon>Eucarida</taxon>
        <taxon>Decapoda</taxon>
        <taxon>Pleocyemata</taxon>
        <taxon>Brachyura</taxon>
        <taxon>Eubrachyura</taxon>
        <taxon>Portunoidea</taxon>
        <taxon>Portunidae</taxon>
        <taxon>Portuninae</taxon>
        <taxon>Portunus</taxon>
    </lineage>
</organism>
<reference evidence="2 3" key="1">
    <citation type="submission" date="2019-05" db="EMBL/GenBank/DDBJ databases">
        <title>Another draft genome of Portunus trituberculatus and its Hox gene families provides insights of decapod evolution.</title>
        <authorList>
            <person name="Jeong J.-H."/>
            <person name="Song I."/>
            <person name="Kim S."/>
            <person name="Choi T."/>
            <person name="Kim D."/>
            <person name="Ryu S."/>
            <person name="Kim W."/>
        </authorList>
    </citation>
    <scope>NUCLEOTIDE SEQUENCE [LARGE SCALE GENOMIC DNA]</scope>
    <source>
        <tissue evidence="2">Muscle</tissue>
    </source>
</reference>
<feature type="region of interest" description="Disordered" evidence="1">
    <location>
        <begin position="123"/>
        <end position="176"/>
    </location>
</feature>
<protein>
    <submittedName>
        <fullName evidence="2">Uncharacterized protein</fullName>
    </submittedName>
</protein>
<dbReference type="Proteomes" id="UP000324222">
    <property type="component" value="Unassembled WGS sequence"/>
</dbReference>
<dbReference type="EMBL" id="VSRR010001256">
    <property type="protein sequence ID" value="MPC23821.1"/>
    <property type="molecule type" value="Genomic_DNA"/>
</dbReference>
<feature type="compositionally biased region" description="Low complexity" evidence="1">
    <location>
        <begin position="134"/>
        <end position="143"/>
    </location>
</feature>
<comment type="caution">
    <text evidence="2">The sequence shown here is derived from an EMBL/GenBank/DDBJ whole genome shotgun (WGS) entry which is preliminary data.</text>
</comment>
<proteinExistence type="predicted"/>
<evidence type="ECO:0000313" key="3">
    <source>
        <dbReference type="Proteomes" id="UP000324222"/>
    </source>
</evidence>